<proteinExistence type="predicted"/>
<evidence type="ECO:0000313" key="2">
    <source>
        <dbReference type="EMBL" id="PHN98554.1"/>
    </source>
</evidence>
<gene>
    <name evidence="2" type="ORF">CSC81_03420</name>
    <name evidence="1" type="ORF">Q8W23_03805</name>
</gene>
<reference evidence="2 3" key="1">
    <citation type="journal article" date="2016" name="Nat. Commun.">
        <title>Microbial interactions lead to rapid micro-scale successions on model marine particles.</title>
        <authorList>
            <person name="Datta M.S."/>
            <person name="Sliwerska E."/>
            <person name="Gore J."/>
            <person name="Polz M.F."/>
            <person name="Cordero O.X."/>
        </authorList>
    </citation>
    <scope>NUCLEOTIDE SEQUENCE [LARGE SCALE GENOMIC DNA]</scope>
    <source>
        <strain evidence="2 3">4G03</strain>
    </source>
</reference>
<reference evidence="2" key="2">
    <citation type="submission" date="2017-10" db="EMBL/GenBank/DDBJ databases">
        <authorList>
            <person name="Enke T.N."/>
            <person name="Cordero O.X."/>
        </authorList>
    </citation>
    <scope>NUCLEOTIDE SEQUENCE</scope>
    <source>
        <strain evidence="2">4G03</strain>
    </source>
</reference>
<dbReference type="RefSeq" id="WP_099214373.1">
    <property type="nucleotide sequence ID" value="NZ_JAUYVU010000002.1"/>
</dbReference>
<organism evidence="2 3">
    <name type="scientific">Tenacibaculum discolor</name>
    <dbReference type="NCBI Taxonomy" id="361581"/>
    <lineage>
        <taxon>Bacteria</taxon>
        <taxon>Pseudomonadati</taxon>
        <taxon>Bacteroidota</taxon>
        <taxon>Flavobacteriia</taxon>
        <taxon>Flavobacteriales</taxon>
        <taxon>Flavobacteriaceae</taxon>
        <taxon>Tenacibaculum</taxon>
    </lineage>
</organism>
<keyword evidence="4" id="KW-1185">Reference proteome</keyword>
<evidence type="ECO:0000313" key="3">
    <source>
        <dbReference type="Proteomes" id="UP000222163"/>
    </source>
</evidence>
<name>A0A2G1BX58_9FLAO</name>
<reference evidence="1 4" key="3">
    <citation type="submission" date="2023-07" db="EMBL/GenBank/DDBJ databases">
        <title>Genome content predicts the carbon catabolic preferences of heterotrophic bacteria.</title>
        <authorList>
            <person name="Gralka M."/>
        </authorList>
    </citation>
    <scope>NUCLEOTIDE SEQUENCE [LARGE SCALE GENOMIC DNA]</scope>
    <source>
        <strain evidence="1 4">4G03</strain>
    </source>
</reference>
<sequence length="60" mass="6624">MKKVILNVEGSQELTKTTLKNIKGGGPFPFPKECGGDGSYIYQDGVKVCCYRPTTMDYIC</sequence>
<accession>A0A2G1BX58</accession>
<dbReference type="AlphaFoldDB" id="A0A2G1BX58"/>
<dbReference type="EMBL" id="PDUU01000003">
    <property type="protein sequence ID" value="PHN98554.1"/>
    <property type="molecule type" value="Genomic_DNA"/>
</dbReference>
<dbReference type="Proteomes" id="UP000222163">
    <property type="component" value="Unassembled WGS sequence"/>
</dbReference>
<evidence type="ECO:0000313" key="1">
    <source>
        <dbReference type="EMBL" id="MDP2540592.1"/>
    </source>
</evidence>
<comment type="caution">
    <text evidence="2">The sequence shown here is derived from an EMBL/GenBank/DDBJ whole genome shotgun (WGS) entry which is preliminary data.</text>
</comment>
<protein>
    <recommendedName>
        <fullName evidence="5">Bacteriocin</fullName>
    </recommendedName>
</protein>
<evidence type="ECO:0000313" key="4">
    <source>
        <dbReference type="Proteomes" id="UP001242342"/>
    </source>
</evidence>
<dbReference type="EMBL" id="JAUYVU010000002">
    <property type="protein sequence ID" value="MDP2540592.1"/>
    <property type="molecule type" value="Genomic_DNA"/>
</dbReference>
<evidence type="ECO:0008006" key="5">
    <source>
        <dbReference type="Google" id="ProtNLM"/>
    </source>
</evidence>
<accession>A0A497Z1T6</accession>
<dbReference type="Proteomes" id="UP001242342">
    <property type="component" value="Unassembled WGS sequence"/>
</dbReference>